<evidence type="ECO:0000256" key="13">
    <source>
        <dbReference type="ARBA" id="ARBA00029511"/>
    </source>
</evidence>
<dbReference type="GO" id="GO:0016773">
    <property type="term" value="F:phosphotransferase activity, alcohol group as acceptor"/>
    <property type="evidence" value="ECO:0007669"/>
    <property type="project" value="UniProtKB-UniRule"/>
</dbReference>
<keyword evidence="11 15" id="KW-0448">Lipopolysaccharide biosynthesis</keyword>
<evidence type="ECO:0000256" key="9">
    <source>
        <dbReference type="ARBA" id="ARBA00022777"/>
    </source>
</evidence>
<evidence type="ECO:0000256" key="11">
    <source>
        <dbReference type="ARBA" id="ARBA00022985"/>
    </source>
</evidence>
<comment type="pathway">
    <text evidence="2 15">Bacterial outer membrane biogenesis; LPS core biosynthesis.</text>
</comment>
<evidence type="ECO:0000256" key="10">
    <source>
        <dbReference type="ARBA" id="ARBA00022840"/>
    </source>
</evidence>
<proteinExistence type="inferred from homology"/>
<dbReference type="HAMAP" id="MF_00521">
    <property type="entry name" value="KDO_kinase"/>
    <property type="match status" value="1"/>
</dbReference>
<evidence type="ECO:0000256" key="12">
    <source>
        <dbReference type="ARBA" id="ARBA00023136"/>
    </source>
</evidence>
<dbReference type="GO" id="GO:0005524">
    <property type="term" value="F:ATP binding"/>
    <property type="evidence" value="ECO:0007669"/>
    <property type="project" value="UniProtKB-UniRule"/>
</dbReference>
<keyword evidence="10 15" id="KW-0067">ATP-binding</keyword>
<evidence type="ECO:0000256" key="14">
    <source>
        <dbReference type="ARBA" id="ARBA00034417"/>
    </source>
</evidence>
<dbReference type="AlphaFoldDB" id="A0A084CNM3"/>
<dbReference type="Pfam" id="PF06293">
    <property type="entry name" value="Kdo"/>
    <property type="match status" value="1"/>
</dbReference>
<keyword evidence="9 15" id="KW-0418">Kinase</keyword>
<comment type="function">
    <text evidence="15">Catalyzes the ATP-dependent phosphorylation of the 3-deoxy-D-manno-octulosonic acid (Kdo) residue in Kdo-lipid IV(A) at the 4-OH position.</text>
</comment>
<keyword evidence="12 15" id="KW-0472">Membrane</keyword>
<dbReference type="UniPathway" id="UPA00958"/>
<dbReference type="Proteomes" id="UP000053784">
    <property type="component" value="Unassembled WGS sequence"/>
</dbReference>
<evidence type="ECO:0000313" key="16">
    <source>
        <dbReference type="EMBL" id="KEY91402.1"/>
    </source>
</evidence>
<organism evidence="16 17">
    <name type="scientific">Candidatus Photodesmus blepharonis</name>
    <dbReference type="NCBI Taxonomy" id="1179155"/>
    <lineage>
        <taxon>Bacteria</taxon>
        <taxon>Pseudomonadati</taxon>
        <taxon>Pseudomonadota</taxon>
        <taxon>Gammaproteobacteria</taxon>
        <taxon>Vibrionales</taxon>
        <taxon>Vibrionaceae</taxon>
        <taxon>Candidatus Photodesmus</taxon>
    </lineage>
</organism>
<dbReference type="InterPro" id="IPR022826">
    <property type="entry name" value="KDO_kinase"/>
</dbReference>
<evidence type="ECO:0000256" key="7">
    <source>
        <dbReference type="ARBA" id="ARBA00022679"/>
    </source>
</evidence>
<feature type="active site" evidence="15">
    <location>
        <position position="167"/>
    </location>
</feature>
<sequence>MIQKIQRNRVVIWYNDEIIKKPSFLLFSYEYWSAKNKVVGKATGRGTTWFIQLSHMQAALRHYRRGGLLSKLVRDLYVFSQWETTRSYQEFSLLNKLITLGVNVPRPIAAVAIQKGPFYQADLLCERIPNAKNLLDILQKKPIEEKLYQNIGIEIARMHNTSVNHADLNIRNILIDKQEKVWIIDFDKCCVQLTNSWKKNNLSRLKNSFIKETSKHQIYWERENFLHILKGYDDCVESNK</sequence>
<keyword evidence="8 15" id="KW-0547">Nucleotide-binding</keyword>
<comment type="similarity">
    <text evidence="3 15">Belongs to the protein kinase superfamily. KdkA/RfaP family.</text>
</comment>
<dbReference type="SUPFAM" id="SSF56112">
    <property type="entry name" value="Protein kinase-like (PK-like)"/>
    <property type="match status" value="1"/>
</dbReference>
<keyword evidence="6 15" id="KW-0997">Cell inner membrane</keyword>
<evidence type="ECO:0000256" key="5">
    <source>
        <dbReference type="ARBA" id="ARBA00022475"/>
    </source>
</evidence>
<name>A0A084CNM3_9GAMM</name>
<dbReference type="InterPro" id="IPR011009">
    <property type="entry name" value="Kinase-like_dom_sf"/>
</dbReference>
<evidence type="ECO:0000256" key="6">
    <source>
        <dbReference type="ARBA" id="ARBA00022519"/>
    </source>
</evidence>
<comment type="catalytic activity">
    <reaction evidence="14 15">
        <text>an alpha-Kdo-(2-&gt;6)-lipid IVA + ATP = a 4-O-phospho-alpha-Kdo-(2-&gt;6)-lipid IVA + ADP + H(+)</text>
        <dbReference type="Rhea" id="RHEA:74271"/>
        <dbReference type="ChEBI" id="CHEBI:15378"/>
        <dbReference type="ChEBI" id="CHEBI:30616"/>
        <dbReference type="ChEBI" id="CHEBI:176428"/>
        <dbReference type="ChEBI" id="CHEBI:193140"/>
        <dbReference type="ChEBI" id="CHEBI:456216"/>
        <dbReference type="EC" id="2.7.1.166"/>
    </reaction>
</comment>
<protein>
    <recommendedName>
        <fullName evidence="13 15">3-deoxy-D-manno-octulosonic acid kinase</fullName>
        <shortName evidence="15">Kdo kinase</shortName>
        <ecNumber evidence="4 15">2.7.1.166</ecNumber>
    </recommendedName>
</protein>
<dbReference type="NCBIfam" id="NF002475">
    <property type="entry name" value="PRK01723.1"/>
    <property type="match status" value="1"/>
</dbReference>
<dbReference type="GO" id="GO:0016301">
    <property type="term" value="F:kinase activity"/>
    <property type="evidence" value="ECO:0007669"/>
    <property type="project" value="UniProtKB-KW"/>
</dbReference>
<keyword evidence="7 15" id="KW-0808">Transferase</keyword>
<evidence type="ECO:0000313" key="17">
    <source>
        <dbReference type="Proteomes" id="UP000053784"/>
    </source>
</evidence>
<keyword evidence="17" id="KW-1185">Reference proteome</keyword>
<dbReference type="GO" id="GO:0005886">
    <property type="term" value="C:plasma membrane"/>
    <property type="evidence" value="ECO:0007669"/>
    <property type="project" value="UniProtKB-SubCell"/>
</dbReference>
<evidence type="ECO:0000256" key="1">
    <source>
        <dbReference type="ARBA" id="ARBA00004515"/>
    </source>
</evidence>
<dbReference type="EMBL" id="JGVK01000010">
    <property type="protein sequence ID" value="KEY91402.1"/>
    <property type="molecule type" value="Genomic_DNA"/>
</dbReference>
<dbReference type="Gene3D" id="1.10.510.10">
    <property type="entry name" value="Transferase(Phosphotransferase) domain 1"/>
    <property type="match status" value="1"/>
</dbReference>
<evidence type="ECO:0000256" key="4">
    <source>
        <dbReference type="ARBA" id="ARBA00011988"/>
    </source>
</evidence>
<dbReference type="eggNOG" id="COG3642">
    <property type="taxonomic scope" value="Bacteria"/>
</dbReference>
<evidence type="ECO:0000256" key="15">
    <source>
        <dbReference type="HAMAP-Rule" id="MF_00521"/>
    </source>
</evidence>
<evidence type="ECO:0000256" key="2">
    <source>
        <dbReference type="ARBA" id="ARBA00004713"/>
    </source>
</evidence>
<comment type="subcellular location">
    <subcellularLocation>
        <location evidence="1 15">Cell inner membrane</location>
        <topology evidence="1 15">Peripheral membrane protein</topology>
        <orientation evidence="1 15">Cytoplasmic side</orientation>
    </subcellularLocation>
</comment>
<evidence type="ECO:0000256" key="8">
    <source>
        <dbReference type="ARBA" id="ARBA00022741"/>
    </source>
</evidence>
<dbReference type="RefSeq" id="WP_034413728.1">
    <property type="nucleotide sequence ID" value="NZ_JGVK01000010.1"/>
</dbReference>
<gene>
    <name evidence="15 16" type="primary">kdkA</name>
    <name evidence="16" type="ORF">CF67_18009</name>
</gene>
<dbReference type="GO" id="GO:0009244">
    <property type="term" value="P:lipopolysaccharide core region biosynthetic process"/>
    <property type="evidence" value="ECO:0007669"/>
    <property type="project" value="UniProtKB-UniRule"/>
</dbReference>
<dbReference type="STRING" id="1179155.CF67_18009"/>
<accession>A0A084CNM3</accession>
<reference evidence="16 17" key="1">
    <citation type="submission" date="2014-03" db="EMBL/GenBank/DDBJ databases">
        <title>Selection and divergence in the genomes of co-occurring obligate luminous symbionts with specific hosts.</title>
        <authorList>
            <person name="Hendry T.A."/>
            <person name="de Wet J.R."/>
            <person name="Dunlap P.V."/>
        </authorList>
    </citation>
    <scope>NUCLEOTIDE SEQUENCE [LARGE SCALE GENOMIC DNA]</scope>
    <source>
        <strain evidence="16 17">Ppalp.1</strain>
    </source>
</reference>
<dbReference type="OrthoDB" id="6854449at2"/>
<keyword evidence="5 15" id="KW-1003">Cell membrane</keyword>
<dbReference type="EC" id="2.7.1.166" evidence="4 15"/>
<evidence type="ECO:0000256" key="3">
    <source>
        <dbReference type="ARBA" id="ARBA00010327"/>
    </source>
</evidence>
<comment type="caution">
    <text evidence="16">The sequence shown here is derived from an EMBL/GenBank/DDBJ whole genome shotgun (WGS) entry which is preliminary data.</text>
</comment>